<protein>
    <submittedName>
        <fullName evidence="1">Uncharacterized protein</fullName>
    </submittedName>
</protein>
<sequence length="122" mass="13511">MLSMLYIEIVFSPSHLSSPSPNPYIFITDSSSPFFSFGQLLAVAVIGLLSPSSACHLHCHHCFKVCFDFWVQFDAFFKLLMPSLNSSAPSVIQATKVDVYSLLFDASSHEIFPFEGLPPDCV</sequence>
<keyword evidence="2" id="KW-1185">Reference proteome</keyword>
<gene>
    <name evidence="1" type="ORF">LVIROSA_LOCUS4552</name>
</gene>
<reference evidence="1 2" key="1">
    <citation type="submission" date="2022-01" db="EMBL/GenBank/DDBJ databases">
        <authorList>
            <person name="Xiong W."/>
            <person name="Schranz E."/>
        </authorList>
    </citation>
    <scope>NUCLEOTIDE SEQUENCE [LARGE SCALE GENOMIC DNA]</scope>
</reference>
<comment type="caution">
    <text evidence="1">The sequence shown here is derived from an EMBL/GenBank/DDBJ whole genome shotgun (WGS) entry which is preliminary data.</text>
</comment>
<evidence type="ECO:0000313" key="1">
    <source>
        <dbReference type="EMBL" id="CAH1416813.1"/>
    </source>
</evidence>
<organism evidence="1 2">
    <name type="scientific">Lactuca virosa</name>
    <dbReference type="NCBI Taxonomy" id="75947"/>
    <lineage>
        <taxon>Eukaryota</taxon>
        <taxon>Viridiplantae</taxon>
        <taxon>Streptophyta</taxon>
        <taxon>Embryophyta</taxon>
        <taxon>Tracheophyta</taxon>
        <taxon>Spermatophyta</taxon>
        <taxon>Magnoliopsida</taxon>
        <taxon>eudicotyledons</taxon>
        <taxon>Gunneridae</taxon>
        <taxon>Pentapetalae</taxon>
        <taxon>asterids</taxon>
        <taxon>campanulids</taxon>
        <taxon>Asterales</taxon>
        <taxon>Asteraceae</taxon>
        <taxon>Cichorioideae</taxon>
        <taxon>Cichorieae</taxon>
        <taxon>Lactucinae</taxon>
        <taxon>Lactuca</taxon>
    </lineage>
</organism>
<evidence type="ECO:0000313" key="2">
    <source>
        <dbReference type="Proteomes" id="UP001157418"/>
    </source>
</evidence>
<dbReference type="EMBL" id="CAKMRJ010000002">
    <property type="protein sequence ID" value="CAH1416813.1"/>
    <property type="molecule type" value="Genomic_DNA"/>
</dbReference>
<dbReference type="AlphaFoldDB" id="A0AAU9LLG9"/>
<dbReference type="Proteomes" id="UP001157418">
    <property type="component" value="Unassembled WGS sequence"/>
</dbReference>
<accession>A0AAU9LLG9</accession>
<proteinExistence type="predicted"/>
<name>A0AAU9LLG9_9ASTR</name>